<dbReference type="RefSeq" id="WP_106178314.1">
    <property type="nucleotide sequence ID" value="NZ_PVNH01000004.1"/>
</dbReference>
<gene>
    <name evidence="1" type="ORF">B0I33_10415</name>
</gene>
<comment type="caution">
    <text evidence="1">The sequence shown here is derived from an EMBL/GenBank/DDBJ whole genome shotgun (WGS) entry which is preliminary data.</text>
</comment>
<proteinExistence type="predicted"/>
<accession>A0A2T0LW10</accession>
<dbReference type="OrthoDB" id="3557068at2"/>
<evidence type="ECO:0000313" key="1">
    <source>
        <dbReference type="EMBL" id="PRX48201.1"/>
    </source>
</evidence>
<reference evidence="1 2" key="1">
    <citation type="submission" date="2018-03" db="EMBL/GenBank/DDBJ databases">
        <title>Genomic Encyclopedia of Type Strains, Phase III (KMG-III): the genomes of soil and plant-associated and newly described type strains.</title>
        <authorList>
            <person name="Whitman W."/>
        </authorList>
    </citation>
    <scope>NUCLEOTIDE SEQUENCE [LARGE SCALE GENOMIC DNA]</scope>
    <source>
        <strain evidence="1 2">CGMCC 4.7125</strain>
    </source>
</reference>
<dbReference type="EMBL" id="PVNH01000004">
    <property type="protein sequence ID" value="PRX48201.1"/>
    <property type="molecule type" value="Genomic_DNA"/>
</dbReference>
<dbReference type="AlphaFoldDB" id="A0A2T0LW10"/>
<protein>
    <submittedName>
        <fullName evidence="1">Uncharacterized protein</fullName>
    </submittedName>
</protein>
<name>A0A2T0LW10_9PSEU</name>
<organism evidence="1 2">
    <name type="scientific">Prauserella shujinwangii</name>
    <dbReference type="NCBI Taxonomy" id="1453103"/>
    <lineage>
        <taxon>Bacteria</taxon>
        <taxon>Bacillati</taxon>
        <taxon>Actinomycetota</taxon>
        <taxon>Actinomycetes</taxon>
        <taxon>Pseudonocardiales</taxon>
        <taxon>Pseudonocardiaceae</taxon>
        <taxon>Prauserella</taxon>
    </lineage>
</organism>
<sequence length="81" mass="8980">MIRRDRELLARLSALNTYLGEVVVELLHRQDGGELPADGLRRLGGHLQQLTADVLARADELDAVVIDVPVADRPARLTTRE</sequence>
<dbReference type="Proteomes" id="UP000238362">
    <property type="component" value="Unassembled WGS sequence"/>
</dbReference>
<evidence type="ECO:0000313" key="2">
    <source>
        <dbReference type="Proteomes" id="UP000238362"/>
    </source>
</evidence>
<keyword evidence="2" id="KW-1185">Reference proteome</keyword>